<keyword evidence="1" id="KW-0812">Transmembrane</keyword>
<evidence type="ECO:0000313" key="3">
    <source>
        <dbReference type="Proteomes" id="UP000193719"/>
    </source>
</evidence>
<organism evidence="2 3">
    <name type="scientific">Piromyces finnis</name>
    <dbReference type="NCBI Taxonomy" id="1754191"/>
    <lineage>
        <taxon>Eukaryota</taxon>
        <taxon>Fungi</taxon>
        <taxon>Fungi incertae sedis</taxon>
        <taxon>Chytridiomycota</taxon>
        <taxon>Chytridiomycota incertae sedis</taxon>
        <taxon>Neocallimastigomycetes</taxon>
        <taxon>Neocallimastigales</taxon>
        <taxon>Neocallimastigaceae</taxon>
        <taxon>Piromyces</taxon>
    </lineage>
</organism>
<sequence>MTAKSKNLLYKFIGGVTVASLIAVGLWWLNSMDDEDEVNEFIQVPDNDSNNIDKHSKIKMVISGKNIILNPDNPTEIDDNQISTLFALSDNFDIYIVIQVKDENEQNEIYSAISRHEIFKTGVLNINKVLFCATAPGKGHIARHIEPYIFVDDNVEIIDNFSKFIPKSICITNSNPSSLKAKNNVEVVDSLDRISSSLLTAYANICETTLFVPFLLQISLSSWLQNIESTSVDESVENGLFKINCSF</sequence>
<keyword evidence="1" id="KW-1133">Transmembrane helix</keyword>
<gene>
    <name evidence="2" type="ORF">BCR36DRAFT_174802</name>
</gene>
<dbReference type="EMBL" id="MCFH01000008">
    <property type="protein sequence ID" value="ORX55963.1"/>
    <property type="molecule type" value="Genomic_DNA"/>
</dbReference>
<evidence type="ECO:0000256" key="1">
    <source>
        <dbReference type="SAM" id="Phobius"/>
    </source>
</evidence>
<dbReference type="OrthoDB" id="77656at2759"/>
<keyword evidence="1" id="KW-0472">Membrane</keyword>
<evidence type="ECO:0000313" key="2">
    <source>
        <dbReference type="EMBL" id="ORX55963.1"/>
    </source>
</evidence>
<proteinExistence type="predicted"/>
<reference evidence="2 3" key="2">
    <citation type="submission" date="2016-08" db="EMBL/GenBank/DDBJ databases">
        <title>Pervasive Adenine N6-methylation of Active Genes in Fungi.</title>
        <authorList>
            <consortium name="DOE Joint Genome Institute"/>
            <person name="Mondo S.J."/>
            <person name="Dannebaum R.O."/>
            <person name="Kuo R.C."/>
            <person name="Labutti K."/>
            <person name="Haridas S."/>
            <person name="Kuo A."/>
            <person name="Salamov A."/>
            <person name="Ahrendt S.R."/>
            <person name="Lipzen A."/>
            <person name="Sullivan W."/>
            <person name="Andreopoulos W.B."/>
            <person name="Clum A."/>
            <person name="Lindquist E."/>
            <person name="Daum C."/>
            <person name="Ramamoorthy G.K."/>
            <person name="Gryganskyi A."/>
            <person name="Culley D."/>
            <person name="Magnuson J.K."/>
            <person name="James T.Y."/>
            <person name="O'Malley M.A."/>
            <person name="Stajich J.E."/>
            <person name="Spatafora J.W."/>
            <person name="Visel A."/>
            <person name="Grigoriev I.V."/>
        </authorList>
    </citation>
    <scope>NUCLEOTIDE SEQUENCE [LARGE SCALE GENOMIC DNA]</scope>
    <source>
        <strain evidence="3">finn</strain>
    </source>
</reference>
<dbReference type="GO" id="GO:0007031">
    <property type="term" value="P:peroxisome organization"/>
    <property type="evidence" value="ECO:0007669"/>
    <property type="project" value="InterPro"/>
</dbReference>
<keyword evidence="3" id="KW-1185">Reference proteome</keyword>
<dbReference type="PANTHER" id="PTHR34126:SF1">
    <property type="entry name" value="PEROXISOME BIOGENESIS PROTEIN 22"/>
    <property type="match status" value="1"/>
</dbReference>
<dbReference type="AlphaFoldDB" id="A0A1Y1VI03"/>
<dbReference type="InterPro" id="IPR037485">
    <property type="entry name" value="PEX22"/>
</dbReference>
<protein>
    <recommendedName>
        <fullName evidence="4">Peroxisome assembly protein 22</fullName>
    </recommendedName>
</protein>
<dbReference type="PANTHER" id="PTHR34126">
    <property type="entry name" value="PEROXISOME BIOGENESIS PROTEIN 22"/>
    <property type="match status" value="1"/>
</dbReference>
<name>A0A1Y1VI03_9FUNG</name>
<reference evidence="2 3" key="1">
    <citation type="submission" date="2016-08" db="EMBL/GenBank/DDBJ databases">
        <title>Genomes of anaerobic fungi encode conserved fungal cellulosomes for biomass hydrolysis.</title>
        <authorList>
            <consortium name="DOE Joint Genome Institute"/>
            <person name="Haitjema C.H."/>
            <person name="Gilmore S.P."/>
            <person name="Henske J.K."/>
            <person name="Solomon K.V."/>
            <person name="De Groot R."/>
            <person name="Kuo A."/>
            <person name="Mondo S.J."/>
            <person name="Salamov A.A."/>
            <person name="Labutti K."/>
            <person name="Zhao Z."/>
            <person name="Chiniquy J."/>
            <person name="Barry K."/>
            <person name="Brewer H.M."/>
            <person name="Purvine S.O."/>
            <person name="Wright A.T."/>
            <person name="Boxma B."/>
            <person name="Van Alen T."/>
            <person name="Hackstein J.H."/>
            <person name="Baker S.E."/>
            <person name="Grigoriev I.V."/>
            <person name="O'Malley M.A."/>
        </authorList>
    </citation>
    <scope>NUCLEOTIDE SEQUENCE [LARGE SCALE GENOMIC DNA]</scope>
    <source>
        <strain evidence="3">finn</strain>
    </source>
</reference>
<evidence type="ECO:0008006" key="4">
    <source>
        <dbReference type="Google" id="ProtNLM"/>
    </source>
</evidence>
<dbReference type="Pfam" id="PF22978">
    <property type="entry name" value="HAD_Pex22"/>
    <property type="match status" value="1"/>
</dbReference>
<feature type="transmembrane region" description="Helical" evidence="1">
    <location>
        <begin position="12"/>
        <end position="29"/>
    </location>
</feature>
<comment type="caution">
    <text evidence="2">The sequence shown here is derived from an EMBL/GenBank/DDBJ whole genome shotgun (WGS) entry which is preliminary data.</text>
</comment>
<dbReference type="Proteomes" id="UP000193719">
    <property type="component" value="Unassembled WGS sequence"/>
</dbReference>
<accession>A0A1Y1VI03</accession>